<sequence length="169" mass="19188">MDFEAILSTFPGKEAAVLIAKEIANEPTLMPKLWRFATSAHEKSWRATWLMDKVYDEAPELVRPYIPQVIQLIPNLKCQSKQRQFLKLISAEPLPKTISGDFINSCFDLLISNSTPVAVRVYAMQILFNFSQQEPDIKNELALVIEEFISDGSAGFKSRGRKILKKLNT</sequence>
<name>A0A425Y2D7_9BACT</name>
<comment type="caution">
    <text evidence="1">The sequence shown here is derived from an EMBL/GenBank/DDBJ whole genome shotgun (WGS) entry which is preliminary data.</text>
</comment>
<gene>
    <name evidence="1" type="ORF">DWB61_07790</name>
</gene>
<dbReference type="RefSeq" id="WP_125030337.1">
    <property type="nucleotide sequence ID" value="NZ_JAPXVP010000006.1"/>
</dbReference>
<evidence type="ECO:0000313" key="2">
    <source>
        <dbReference type="Proteomes" id="UP000285794"/>
    </source>
</evidence>
<evidence type="ECO:0000313" key="1">
    <source>
        <dbReference type="EMBL" id="RRG22107.1"/>
    </source>
</evidence>
<organism evidence="1 2">
    <name type="scientific">Ancylomarina euxinus</name>
    <dbReference type="NCBI Taxonomy" id="2283627"/>
    <lineage>
        <taxon>Bacteria</taxon>
        <taxon>Pseudomonadati</taxon>
        <taxon>Bacteroidota</taxon>
        <taxon>Bacteroidia</taxon>
        <taxon>Marinilabiliales</taxon>
        <taxon>Marinifilaceae</taxon>
        <taxon>Ancylomarina</taxon>
    </lineage>
</organism>
<protein>
    <recommendedName>
        <fullName evidence="3">HEAT repeat domain-containing protein</fullName>
    </recommendedName>
</protein>
<proteinExistence type="predicted"/>
<accession>A0A425Y2D7</accession>
<dbReference type="EMBL" id="QQWG01000006">
    <property type="protein sequence ID" value="RRG22107.1"/>
    <property type="molecule type" value="Genomic_DNA"/>
</dbReference>
<dbReference type="SUPFAM" id="SSF48371">
    <property type="entry name" value="ARM repeat"/>
    <property type="match status" value="1"/>
</dbReference>
<keyword evidence="2" id="KW-1185">Reference proteome</keyword>
<dbReference type="Proteomes" id="UP000285794">
    <property type="component" value="Unassembled WGS sequence"/>
</dbReference>
<dbReference type="OrthoDB" id="979487at2"/>
<evidence type="ECO:0008006" key="3">
    <source>
        <dbReference type="Google" id="ProtNLM"/>
    </source>
</evidence>
<dbReference type="AlphaFoldDB" id="A0A425Y2D7"/>
<dbReference type="InterPro" id="IPR016024">
    <property type="entry name" value="ARM-type_fold"/>
</dbReference>
<reference evidence="1 2" key="1">
    <citation type="submission" date="2018-07" db="EMBL/GenBank/DDBJ databases">
        <title>Draft genome sequence of Ancylomarina sp. M1P.</title>
        <authorList>
            <person name="Yadav S."/>
            <person name="Villanueva L."/>
            <person name="Damste J.S.S."/>
        </authorList>
    </citation>
    <scope>NUCLEOTIDE SEQUENCE [LARGE SCALE GENOMIC DNA]</scope>
    <source>
        <strain evidence="1 2">M1P</strain>
    </source>
</reference>